<keyword evidence="1" id="KW-0812">Transmembrane</keyword>
<keyword evidence="1" id="KW-1133">Transmembrane helix</keyword>
<dbReference type="AlphaFoldDB" id="A0A4P9VVC4"/>
<keyword evidence="3" id="KW-1185">Reference proteome</keyword>
<reference evidence="3" key="1">
    <citation type="journal article" date="2018" name="Nat. Microbiol.">
        <title>Leveraging single-cell genomics to expand the fungal tree of life.</title>
        <authorList>
            <person name="Ahrendt S.R."/>
            <person name="Quandt C.A."/>
            <person name="Ciobanu D."/>
            <person name="Clum A."/>
            <person name="Salamov A."/>
            <person name="Andreopoulos B."/>
            <person name="Cheng J.F."/>
            <person name="Woyke T."/>
            <person name="Pelin A."/>
            <person name="Henrissat B."/>
            <person name="Reynolds N.K."/>
            <person name="Benny G.L."/>
            <person name="Smith M.E."/>
            <person name="James T.Y."/>
            <person name="Grigoriev I.V."/>
        </authorList>
    </citation>
    <scope>NUCLEOTIDE SEQUENCE [LARGE SCALE GENOMIC DNA]</scope>
</reference>
<evidence type="ECO:0000256" key="1">
    <source>
        <dbReference type="SAM" id="Phobius"/>
    </source>
</evidence>
<feature type="non-terminal residue" evidence="2">
    <location>
        <position position="446"/>
    </location>
</feature>
<proteinExistence type="predicted"/>
<evidence type="ECO:0000313" key="2">
    <source>
        <dbReference type="EMBL" id="RKO83589.1"/>
    </source>
</evidence>
<gene>
    <name evidence="2" type="ORF">BDK51DRAFT_27717</name>
</gene>
<sequence length="446" mass="50353">GGKEEDGKEAREVDFTSRSSMAAKLDPYSGNDRIGSRRRGLHAVAGRWGACRYEFVHHAKLDRFGHKGYLVSELANDPLTFPSIQGTQASHFKATNDINSPGEVGLDAMIRENDNDTSLALKLSPKDKTPDDFKRDLLSKAIRGLSPKAPGTQHRLTRSKLFNMYTLTIVRRHITYERIFHGAEIRHWEQARDTIRGKQMPITDVIFGLKKLPFKASNPIFFAINVEKSTDHIPSIRINQDSHRVQLLLLTGIPFMIGKDPYNPYALFHEKTKPEKYEADNHRIDTEDSTTCPRSDWTSLFVAYLEFPSPKEHPSERPTQKFDEYINRYMVTFSVCIVLAVTCYVIALFSGSIGFPFEPFLRITENTGVGNEKYAIGLSNVCALSKCGRVYAMSYGEPPPLPYLKSLCRGVFRDYFCCVPVGSSYYNPIISGVVTIDKISSTARWA</sequence>
<protein>
    <submittedName>
        <fullName evidence="2">Uncharacterized protein</fullName>
    </submittedName>
</protein>
<evidence type="ECO:0000313" key="3">
    <source>
        <dbReference type="Proteomes" id="UP000269721"/>
    </source>
</evidence>
<dbReference type="Proteomes" id="UP000269721">
    <property type="component" value="Unassembled WGS sequence"/>
</dbReference>
<organism evidence="2 3">
    <name type="scientific">Blyttiomyces helicus</name>
    <dbReference type="NCBI Taxonomy" id="388810"/>
    <lineage>
        <taxon>Eukaryota</taxon>
        <taxon>Fungi</taxon>
        <taxon>Fungi incertae sedis</taxon>
        <taxon>Chytridiomycota</taxon>
        <taxon>Chytridiomycota incertae sedis</taxon>
        <taxon>Chytridiomycetes</taxon>
        <taxon>Chytridiomycetes incertae sedis</taxon>
        <taxon>Blyttiomyces</taxon>
    </lineage>
</organism>
<accession>A0A4P9VVC4</accession>
<name>A0A4P9VVC4_9FUNG</name>
<feature type="non-terminal residue" evidence="2">
    <location>
        <position position="1"/>
    </location>
</feature>
<dbReference type="EMBL" id="ML001063">
    <property type="protein sequence ID" value="RKO83589.1"/>
    <property type="molecule type" value="Genomic_DNA"/>
</dbReference>
<feature type="transmembrane region" description="Helical" evidence="1">
    <location>
        <begin position="329"/>
        <end position="349"/>
    </location>
</feature>
<keyword evidence="1" id="KW-0472">Membrane</keyword>